<keyword evidence="3" id="KW-1185">Reference proteome</keyword>
<evidence type="ECO:0000313" key="3">
    <source>
        <dbReference type="Proteomes" id="UP001224781"/>
    </source>
</evidence>
<sequence>MDREVKQSKRRRTCADWIRRNVARRHRRDPASRTVLHLLALLSGMLALIPESPASVLLERGNNFRRDRRIPPSDYELGADAWARERGLEPISYSVDRPRPRPSWNRLVKDLNRRSAKDRARILIEERVPPEALEWLREMIKIQDWIALRIVGHDRCEEEIRERAAIAALRWELERQTSAATPPAVTDDAGAPAPALKPRF</sequence>
<feature type="region of interest" description="Disordered" evidence="1">
    <location>
        <begin position="177"/>
        <end position="200"/>
    </location>
</feature>
<comment type="caution">
    <text evidence="2">The sequence shown here is derived from an EMBL/GenBank/DDBJ whole genome shotgun (WGS) entry which is preliminary data.</text>
</comment>
<evidence type="ECO:0000313" key="2">
    <source>
        <dbReference type="EMBL" id="MDQ1184185.1"/>
    </source>
</evidence>
<evidence type="ECO:0000256" key="1">
    <source>
        <dbReference type="SAM" id="MobiDB-lite"/>
    </source>
</evidence>
<name>A0ABU0UGW4_9HYPH</name>
<organism evidence="2 3">
    <name type="scientific">Agrobacterium larrymoorei</name>
    <dbReference type="NCBI Taxonomy" id="160699"/>
    <lineage>
        <taxon>Bacteria</taxon>
        <taxon>Pseudomonadati</taxon>
        <taxon>Pseudomonadota</taxon>
        <taxon>Alphaproteobacteria</taxon>
        <taxon>Hyphomicrobiales</taxon>
        <taxon>Rhizobiaceae</taxon>
        <taxon>Rhizobium/Agrobacterium group</taxon>
        <taxon>Agrobacterium</taxon>
    </lineage>
</organism>
<reference evidence="2 3" key="1">
    <citation type="submission" date="2023-07" db="EMBL/GenBank/DDBJ databases">
        <title>Functional and genomic diversity of the sorghum phyllosphere microbiome.</title>
        <authorList>
            <person name="Shade A."/>
        </authorList>
    </citation>
    <scope>NUCLEOTIDE SEQUENCE [LARGE SCALE GENOMIC DNA]</scope>
    <source>
        <strain evidence="2 3">SORGH_AS_1126</strain>
    </source>
</reference>
<dbReference type="EMBL" id="JAUTBL010000001">
    <property type="protein sequence ID" value="MDQ1184185.1"/>
    <property type="molecule type" value="Genomic_DNA"/>
</dbReference>
<gene>
    <name evidence="2" type="ORF">QE408_001307</name>
</gene>
<dbReference type="Proteomes" id="UP001224781">
    <property type="component" value="Unassembled WGS sequence"/>
</dbReference>
<accession>A0ABU0UGW4</accession>
<proteinExistence type="predicted"/>
<protein>
    <submittedName>
        <fullName evidence="2">Uncharacterized protein</fullName>
    </submittedName>
</protein>